<organism evidence="2 3">
    <name type="scientific">Priestia endophytica DSM 13796</name>
    <dbReference type="NCBI Taxonomy" id="1121089"/>
    <lineage>
        <taxon>Bacteria</taxon>
        <taxon>Bacillati</taxon>
        <taxon>Bacillota</taxon>
        <taxon>Bacilli</taxon>
        <taxon>Bacillales</taxon>
        <taxon>Bacillaceae</taxon>
        <taxon>Priestia</taxon>
    </lineage>
</organism>
<dbReference type="RefSeq" id="WP_061803738.1">
    <property type="nucleotide sequence ID" value="NZ_FOXX01000002.1"/>
</dbReference>
<proteinExistence type="predicted"/>
<dbReference type="Proteomes" id="UP000182762">
    <property type="component" value="Unassembled WGS sequence"/>
</dbReference>
<evidence type="ECO:0000313" key="3">
    <source>
        <dbReference type="Proteomes" id="UP000182762"/>
    </source>
</evidence>
<comment type="caution">
    <text evidence="2">The sequence shown here is derived from an EMBL/GenBank/DDBJ whole genome shotgun (WGS) entry which is preliminary data.</text>
</comment>
<keyword evidence="1" id="KW-1133">Transmembrane helix</keyword>
<sequence length="191" mass="21697">MSFLILFFLLWCFTWTLFYLYRYQTSLKEKKTTVALITFSTTISATFSAIYLCCFHLPLSLYNALVLCFFIGALTAFIVGRVSGIRMTLLGILTACVSSLSLPGVYLSFERRDAGDLFELQLLLSVLLATFALYLLFKNIPLEEGALIKNWLQSPFVAGVVLLIIFYTYELFHSFFSIKNNSTSMNGSKRK</sequence>
<name>A0A1I5Y9K8_9BACI</name>
<protein>
    <submittedName>
        <fullName evidence="2">Uncharacterized protein</fullName>
    </submittedName>
</protein>
<keyword evidence="3" id="KW-1185">Reference proteome</keyword>
<feature type="transmembrane region" description="Helical" evidence="1">
    <location>
        <begin position="117"/>
        <end position="136"/>
    </location>
</feature>
<feature type="transmembrane region" description="Helical" evidence="1">
    <location>
        <begin position="61"/>
        <end position="79"/>
    </location>
</feature>
<dbReference type="GeneID" id="93710048"/>
<dbReference type="EMBL" id="FOXX01000002">
    <property type="protein sequence ID" value="SFQ40922.1"/>
    <property type="molecule type" value="Genomic_DNA"/>
</dbReference>
<gene>
    <name evidence="2" type="ORF">SAMN02745910_01328</name>
</gene>
<feature type="transmembrane region" description="Helical" evidence="1">
    <location>
        <begin position="85"/>
        <end position="105"/>
    </location>
</feature>
<keyword evidence="1" id="KW-0812">Transmembrane</keyword>
<feature type="transmembrane region" description="Helical" evidence="1">
    <location>
        <begin position="156"/>
        <end position="176"/>
    </location>
</feature>
<reference evidence="2 3" key="1">
    <citation type="submission" date="2016-10" db="EMBL/GenBank/DDBJ databases">
        <authorList>
            <person name="Varghese N."/>
            <person name="Submissions S."/>
        </authorList>
    </citation>
    <scope>NUCLEOTIDE SEQUENCE [LARGE SCALE GENOMIC DNA]</scope>
    <source>
        <strain evidence="2 3">DSM 13796</strain>
    </source>
</reference>
<evidence type="ECO:0000256" key="1">
    <source>
        <dbReference type="SAM" id="Phobius"/>
    </source>
</evidence>
<feature type="transmembrane region" description="Helical" evidence="1">
    <location>
        <begin position="34"/>
        <end position="54"/>
    </location>
</feature>
<accession>A0A1I5Y9K8</accession>
<keyword evidence="1" id="KW-0472">Membrane</keyword>
<evidence type="ECO:0000313" key="2">
    <source>
        <dbReference type="EMBL" id="SFQ40922.1"/>
    </source>
</evidence>